<dbReference type="Pfam" id="PF00501">
    <property type="entry name" value="AMP-binding"/>
    <property type="match status" value="1"/>
</dbReference>
<proteinExistence type="inferred from homology"/>
<keyword evidence="4" id="KW-0276">Fatty acid metabolism</keyword>
<evidence type="ECO:0000259" key="6">
    <source>
        <dbReference type="Pfam" id="PF00501"/>
    </source>
</evidence>
<dbReference type="CDD" id="cd05931">
    <property type="entry name" value="FAAL"/>
    <property type="match status" value="1"/>
</dbReference>
<feature type="domain" description="AMP-dependent synthetase/ligase" evidence="6">
    <location>
        <begin position="11"/>
        <end position="398"/>
    </location>
</feature>
<dbReference type="Pfam" id="PF23024">
    <property type="entry name" value="AMP-dom_DIP2-like"/>
    <property type="match status" value="1"/>
</dbReference>
<evidence type="ECO:0000313" key="10">
    <source>
        <dbReference type="Proteomes" id="UP000233750"/>
    </source>
</evidence>
<dbReference type="GO" id="GO:0070566">
    <property type="term" value="F:adenylyltransferase activity"/>
    <property type="evidence" value="ECO:0007669"/>
    <property type="project" value="TreeGrafter"/>
</dbReference>
<dbReference type="GO" id="GO:0016874">
    <property type="term" value="F:ligase activity"/>
    <property type="evidence" value="ECO:0007669"/>
    <property type="project" value="UniProtKB-KW"/>
</dbReference>
<feature type="domain" description="Thioesterase" evidence="7">
    <location>
        <begin position="620"/>
        <end position="690"/>
    </location>
</feature>
<keyword evidence="10" id="KW-1185">Reference proteome</keyword>
<dbReference type="InterPro" id="IPR020845">
    <property type="entry name" value="AMP-binding_CS"/>
</dbReference>
<dbReference type="InterPro" id="IPR003736">
    <property type="entry name" value="PAAI_dom"/>
</dbReference>
<dbReference type="GO" id="GO:0005886">
    <property type="term" value="C:plasma membrane"/>
    <property type="evidence" value="ECO:0007669"/>
    <property type="project" value="TreeGrafter"/>
</dbReference>
<name>A0A2N3WUU5_9PSEU</name>
<dbReference type="Gene3D" id="3.40.50.12780">
    <property type="entry name" value="N-terminal domain of ligase-like"/>
    <property type="match status" value="1"/>
</dbReference>
<dbReference type="Gene3D" id="3.30.300.30">
    <property type="match status" value="1"/>
</dbReference>
<dbReference type="InterPro" id="IPR045851">
    <property type="entry name" value="AMP-bd_C_sf"/>
</dbReference>
<dbReference type="PANTHER" id="PTHR22754">
    <property type="entry name" value="DISCO-INTERACTING PROTEIN 2 DIP2 -RELATED"/>
    <property type="match status" value="1"/>
</dbReference>
<gene>
    <name evidence="9" type="ORF">ATK30_8611</name>
</gene>
<dbReference type="InterPro" id="IPR000873">
    <property type="entry name" value="AMP-dep_synth/lig_dom"/>
</dbReference>
<dbReference type="InterPro" id="IPR042099">
    <property type="entry name" value="ANL_N_sf"/>
</dbReference>
<dbReference type="PANTHER" id="PTHR22754:SF32">
    <property type="entry name" value="DISCO-INTERACTING PROTEIN 2"/>
    <property type="match status" value="1"/>
</dbReference>
<dbReference type="GO" id="GO:0071766">
    <property type="term" value="P:Actinobacterium-type cell wall biogenesis"/>
    <property type="evidence" value="ECO:0007669"/>
    <property type="project" value="UniProtKB-ARBA"/>
</dbReference>
<organism evidence="9 10">
    <name type="scientific">Amycolatopsis echigonensis</name>
    <dbReference type="NCBI Taxonomy" id="2576905"/>
    <lineage>
        <taxon>Bacteria</taxon>
        <taxon>Bacillati</taxon>
        <taxon>Actinomycetota</taxon>
        <taxon>Actinomycetes</taxon>
        <taxon>Pseudonocardiales</taxon>
        <taxon>Pseudonocardiaceae</taxon>
        <taxon>Amycolatopsis</taxon>
    </lineage>
</organism>
<dbReference type="EMBL" id="PJMY01000003">
    <property type="protein sequence ID" value="PKV97624.1"/>
    <property type="molecule type" value="Genomic_DNA"/>
</dbReference>
<sequence length="709" mass="76173">MMLLPEILRGRAAGEPDRRAYVFVNENGDETAELSYAALHRRALAVAAELSRVCAPGDRALLMFPQCLDFIVAYFGCLYAGVIAVPVNPPRRNRVQDATRSIVQDCEPAAVLTLSGLAPLKSDVDSLVGGLAWLAVDELPDADFTPVEASADTLAFLQYTSGSTSAPKGVMVSHGNLVANEDMIRHGFGHDAESTVVGWAPFFHDQGLIGNVLQPLYVGATAILLSPSAFIRRPALWLSTISRYRAHTSGGPNFAYDACVAQAERSGVPEGLDLSSWRVAFNGAEPIRPETLRRFSETFAPAGFRASRFYPCYGLAEATLIVTGSRKDRGPRTVTADVEDLANGKLTARPGGRELAGAGAVLPGADVRIVDPETRIPCQPGEIGEIWVAGDHVAQGYWKQPEATDETFRARCAGSDRDFLRTGDLGVLAEGELYVAGRRKDLIILRGRNHYPHDLERTAETAHPAVRRGSVAAFAVPGAETEKLVLVAEIQRDHRHDARPADVTGAIRAAVVAEHDLALGDLVLVRHGQLEKTSSGKIRRAAARTRYLARAFTRWPQDSERTQPVTAPNPDFAQAVTDVVLSMPAAKHLGFSFGRIEPGTAEIIQPWREELSQHSGFFQGGVLGSLADFAAGSAAGTLLPAGWVNMTVDYTVKLLAPAKGEKVIARGRTVKAGHTTTVAAAELYSVTDGEETLCATALVTMRNIKLPQD</sequence>
<protein>
    <submittedName>
        <fullName evidence="9">Uncharacterized protein (TIGR00369 family)</fullName>
    </submittedName>
</protein>
<evidence type="ECO:0000256" key="1">
    <source>
        <dbReference type="ARBA" id="ARBA00006432"/>
    </source>
</evidence>
<evidence type="ECO:0000256" key="3">
    <source>
        <dbReference type="ARBA" id="ARBA00022801"/>
    </source>
</evidence>
<keyword evidence="3" id="KW-0378">Hydrolase</keyword>
<evidence type="ECO:0000259" key="7">
    <source>
        <dbReference type="Pfam" id="PF03061"/>
    </source>
</evidence>
<dbReference type="InterPro" id="IPR029069">
    <property type="entry name" value="HotDog_dom_sf"/>
</dbReference>
<dbReference type="PROSITE" id="PS00455">
    <property type="entry name" value="AMP_BINDING"/>
    <property type="match status" value="1"/>
</dbReference>
<dbReference type="Proteomes" id="UP000233750">
    <property type="component" value="Unassembled WGS sequence"/>
</dbReference>
<comment type="caution">
    <text evidence="9">The sequence shown here is derived from an EMBL/GenBank/DDBJ whole genome shotgun (WGS) entry which is preliminary data.</text>
</comment>
<dbReference type="InterPro" id="IPR025110">
    <property type="entry name" value="AMP-bd_C"/>
</dbReference>
<dbReference type="InterPro" id="IPR040097">
    <property type="entry name" value="FAAL/FAAC"/>
</dbReference>
<feature type="domain" description="AMP-binding enzyme C-terminal" evidence="8">
    <location>
        <begin position="441"/>
        <end position="551"/>
    </location>
</feature>
<dbReference type="AlphaFoldDB" id="A0A2N3WUU5"/>
<accession>A0A2N3WUU5</accession>
<evidence type="ECO:0000256" key="4">
    <source>
        <dbReference type="ARBA" id="ARBA00022832"/>
    </source>
</evidence>
<dbReference type="SUPFAM" id="SSF54637">
    <property type="entry name" value="Thioesterase/thiol ester dehydrase-isomerase"/>
    <property type="match status" value="1"/>
</dbReference>
<evidence type="ECO:0000259" key="8">
    <source>
        <dbReference type="Pfam" id="PF23024"/>
    </source>
</evidence>
<evidence type="ECO:0000256" key="2">
    <source>
        <dbReference type="ARBA" id="ARBA00022598"/>
    </source>
</evidence>
<dbReference type="GO" id="GO:0016289">
    <property type="term" value="F:acyl-CoA hydrolase activity"/>
    <property type="evidence" value="ECO:0007669"/>
    <property type="project" value="UniProtKB-ARBA"/>
</dbReference>
<dbReference type="NCBIfam" id="TIGR00369">
    <property type="entry name" value="unchar_dom_1"/>
    <property type="match status" value="1"/>
</dbReference>
<dbReference type="InterPro" id="IPR006683">
    <property type="entry name" value="Thioestr_dom"/>
</dbReference>
<dbReference type="FunFam" id="3.40.50.12780:FF:000013">
    <property type="entry name" value="Long-chain-fatty-acid--AMP ligase FadD32"/>
    <property type="match status" value="1"/>
</dbReference>
<dbReference type="Gene3D" id="3.10.129.10">
    <property type="entry name" value="Hotdog Thioesterase"/>
    <property type="match status" value="1"/>
</dbReference>
<dbReference type="GO" id="GO:0006633">
    <property type="term" value="P:fatty acid biosynthetic process"/>
    <property type="evidence" value="ECO:0007669"/>
    <property type="project" value="TreeGrafter"/>
</dbReference>
<evidence type="ECO:0000313" key="9">
    <source>
        <dbReference type="EMBL" id="PKV97624.1"/>
    </source>
</evidence>
<keyword evidence="2" id="KW-0436">Ligase</keyword>
<evidence type="ECO:0000256" key="5">
    <source>
        <dbReference type="ARBA" id="ARBA00023098"/>
    </source>
</evidence>
<keyword evidence="5" id="KW-0443">Lipid metabolism</keyword>
<comment type="similarity">
    <text evidence="1">Belongs to the ATP-dependent AMP-binding enzyme family.</text>
</comment>
<dbReference type="SUPFAM" id="SSF56801">
    <property type="entry name" value="Acetyl-CoA synthetase-like"/>
    <property type="match status" value="1"/>
</dbReference>
<dbReference type="Pfam" id="PF03061">
    <property type="entry name" value="4HBT"/>
    <property type="match status" value="1"/>
</dbReference>
<dbReference type="CDD" id="cd03443">
    <property type="entry name" value="PaaI_thioesterase"/>
    <property type="match status" value="1"/>
</dbReference>
<reference evidence="9 10" key="1">
    <citation type="submission" date="2017-12" db="EMBL/GenBank/DDBJ databases">
        <title>Sequencing the genomes of 1000 Actinobacteria strains.</title>
        <authorList>
            <person name="Klenk H.-P."/>
        </authorList>
    </citation>
    <scope>NUCLEOTIDE SEQUENCE [LARGE SCALE GENOMIC DNA]</scope>
    <source>
        <strain evidence="9 10">DSM 45165</strain>
    </source>
</reference>